<evidence type="ECO:0000256" key="1">
    <source>
        <dbReference type="ARBA" id="ARBA00004442"/>
    </source>
</evidence>
<gene>
    <name evidence="7" type="ORF">ACFOUT_07350</name>
</gene>
<dbReference type="Proteomes" id="UP001595814">
    <property type="component" value="Unassembled WGS sequence"/>
</dbReference>
<dbReference type="RefSeq" id="WP_192460656.1">
    <property type="nucleotide sequence ID" value="NZ_JACYFJ010000001.1"/>
</dbReference>
<keyword evidence="8" id="KW-1185">Reference proteome</keyword>
<dbReference type="PROSITE" id="PS51257">
    <property type="entry name" value="PROKAR_LIPOPROTEIN"/>
    <property type="match status" value="1"/>
</dbReference>
<dbReference type="EMBL" id="JBHSAW010000004">
    <property type="protein sequence ID" value="MFC4095685.1"/>
    <property type="molecule type" value="Genomic_DNA"/>
</dbReference>
<evidence type="ECO:0000313" key="8">
    <source>
        <dbReference type="Proteomes" id="UP001595814"/>
    </source>
</evidence>
<keyword evidence="4" id="KW-0472">Membrane</keyword>
<comment type="subcellular location">
    <subcellularLocation>
        <location evidence="1">Cell outer membrane</location>
    </subcellularLocation>
</comment>
<evidence type="ECO:0000256" key="3">
    <source>
        <dbReference type="ARBA" id="ARBA00022729"/>
    </source>
</evidence>
<reference evidence="8" key="1">
    <citation type="journal article" date="2019" name="Int. J. Syst. Evol. Microbiol.">
        <title>The Global Catalogue of Microorganisms (GCM) 10K type strain sequencing project: providing services to taxonomists for standard genome sequencing and annotation.</title>
        <authorList>
            <consortium name="The Broad Institute Genomics Platform"/>
            <consortium name="The Broad Institute Genome Sequencing Center for Infectious Disease"/>
            <person name="Wu L."/>
            <person name="Ma J."/>
        </authorList>
    </citation>
    <scope>NUCLEOTIDE SEQUENCE [LARGE SCALE GENOMIC DNA]</scope>
    <source>
        <strain evidence="8">CECT 7477</strain>
    </source>
</reference>
<dbReference type="InterPro" id="IPR011990">
    <property type="entry name" value="TPR-like_helical_dom_sf"/>
</dbReference>
<name>A0ABV8JMN8_9FLAO</name>
<protein>
    <submittedName>
        <fullName evidence="7">RagB/SusD family nutrient uptake outer membrane protein</fullName>
    </submittedName>
</protein>
<evidence type="ECO:0000313" key="7">
    <source>
        <dbReference type="EMBL" id="MFC4095685.1"/>
    </source>
</evidence>
<keyword evidence="3" id="KW-0732">Signal</keyword>
<evidence type="ECO:0000259" key="6">
    <source>
        <dbReference type="Pfam" id="PF07980"/>
    </source>
</evidence>
<dbReference type="InterPro" id="IPR012944">
    <property type="entry name" value="SusD_RagB_dom"/>
</dbReference>
<evidence type="ECO:0000256" key="2">
    <source>
        <dbReference type="ARBA" id="ARBA00006275"/>
    </source>
</evidence>
<dbReference type="Pfam" id="PF07980">
    <property type="entry name" value="SusD_RagB"/>
    <property type="match status" value="1"/>
</dbReference>
<comment type="similarity">
    <text evidence="2">Belongs to the SusD family.</text>
</comment>
<proteinExistence type="inferred from homology"/>
<feature type="domain" description="RagB/SusD" evidence="6">
    <location>
        <begin position="445"/>
        <end position="588"/>
    </location>
</feature>
<sequence>MKNNIKIGALMVLAGLLSFSCTDLVEERIDETEFGAEADPIEGAIAPAYGYISWTWRHTNYFGLQEVSSDEAILPYRGGTDWFDGGKFIAAHQHNFTPSNDLVASGWNQVAINISRTLSAIEVLTPLSNEGNAEATGALYEMKALRAYLNMLMLDSWGIVFKKESSDALSEILRTDEAIAYIESEFLSVIDGINNDKGPGRITQDAVKGFLARLYLNAAVYRDPYGTPNFTDVDMDKVISYTNDIINSNSYALSPEYFELFSDENHDNAELIFALDQRGVLSREHSRWAYWSIAGAMIARPEFFPDNTADGTDGPAVTPDFYQSWVDAYGDVDPADADARFYQRNTIVPEAQLSDLENRDPLLETETDDSYYCLEATDFEMDRGILRGIQWGPRRGDGDLVKCDDGSLRIYPLQQTKGNGPDRDTGYVDHTLQVDFTTEGSLHRAGYRFSKYQFSRTSPNGNNFSSVDLVLMRLAEIYLMRAEAKLRKGDNAGALADVNMVRTSRNARPEQTPAALTELDLDILFRERGFEFYWEGLRRTDQIRFGKYEDPWTEKTDADPNKRLFPIPQSAVDGASGIDGFLEQNPGY</sequence>
<organism evidence="7 8">
    <name type="scientific">Euzebyella saccharophila</name>
    <dbReference type="NCBI Taxonomy" id="679664"/>
    <lineage>
        <taxon>Bacteria</taxon>
        <taxon>Pseudomonadati</taxon>
        <taxon>Bacteroidota</taxon>
        <taxon>Flavobacteriia</taxon>
        <taxon>Flavobacteriales</taxon>
        <taxon>Flavobacteriaceae</taxon>
        <taxon>Euzebyella</taxon>
    </lineage>
</organism>
<keyword evidence="5" id="KW-0998">Cell outer membrane</keyword>
<evidence type="ECO:0000256" key="4">
    <source>
        <dbReference type="ARBA" id="ARBA00023136"/>
    </source>
</evidence>
<accession>A0ABV8JMN8</accession>
<dbReference type="Gene3D" id="1.25.40.390">
    <property type="match status" value="1"/>
</dbReference>
<evidence type="ECO:0000256" key="5">
    <source>
        <dbReference type="ARBA" id="ARBA00023237"/>
    </source>
</evidence>
<comment type="caution">
    <text evidence="7">The sequence shown here is derived from an EMBL/GenBank/DDBJ whole genome shotgun (WGS) entry which is preliminary data.</text>
</comment>
<dbReference type="SUPFAM" id="SSF48452">
    <property type="entry name" value="TPR-like"/>
    <property type="match status" value="1"/>
</dbReference>